<keyword evidence="3" id="KW-1185">Reference proteome</keyword>
<dbReference type="RefSeq" id="WP_203755819.1">
    <property type="nucleotide sequence ID" value="NZ_BONK01000009.1"/>
</dbReference>
<reference evidence="2" key="1">
    <citation type="submission" date="2021-01" db="EMBL/GenBank/DDBJ databases">
        <title>Whole genome shotgun sequence of Cellulomonas chitinilytica NBRC 110799.</title>
        <authorList>
            <person name="Komaki H."/>
            <person name="Tamura T."/>
        </authorList>
    </citation>
    <scope>NUCLEOTIDE SEQUENCE</scope>
    <source>
        <strain evidence="2">NBRC 110799</strain>
    </source>
</reference>
<comment type="caution">
    <text evidence="2">The sequence shown here is derived from an EMBL/GenBank/DDBJ whole genome shotgun (WGS) entry which is preliminary data.</text>
</comment>
<evidence type="ECO:0000313" key="2">
    <source>
        <dbReference type="EMBL" id="GIG22024.1"/>
    </source>
</evidence>
<proteinExistence type="predicted"/>
<evidence type="ECO:0000313" key="3">
    <source>
        <dbReference type="Proteomes" id="UP000632740"/>
    </source>
</evidence>
<dbReference type="InterPro" id="IPR043714">
    <property type="entry name" value="DUF5655"/>
</dbReference>
<sequence length="125" mass="13732">MTDAHVWTVDDHLHGASPEHVALWREVAGLIEACGPVEVVVHKTTITFKGTRRGFAGARPDAGGVVGFLDLMRPVDTDPRITSVAPYTHRLFVNHFRVRSTTDLDDTFAEWVREAYAVGAGAHLD</sequence>
<dbReference type="Pfam" id="PF18899">
    <property type="entry name" value="DUF5655"/>
    <property type="match status" value="1"/>
</dbReference>
<dbReference type="EMBL" id="BONK01000009">
    <property type="protein sequence ID" value="GIG22024.1"/>
    <property type="molecule type" value="Genomic_DNA"/>
</dbReference>
<evidence type="ECO:0000259" key="1">
    <source>
        <dbReference type="Pfam" id="PF18899"/>
    </source>
</evidence>
<dbReference type="AlphaFoldDB" id="A0A919P625"/>
<name>A0A919P625_9CELL</name>
<feature type="domain" description="DUF5655" evidence="1">
    <location>
        <begin position="9"/>
        <end position="117"/>
    </location>
</feature>
<dbReference type="Proteomes" id="UP000632740">
    <property type="component" value="Unassembled WGS sequence"/>
</dbReference>
<accession>A0A919P625</accession>
<protein>
    <recommendedName>
        <fullName evidence="1">DUF5655 domain-containing protein</fullName>
    </recommendedName>
</protein>
<gene>
    <name evidence="2" type="ORF">Cch01nite_27480</name>
</gene>
<organism evidence="2 3">
    <name type="scientific">Cellulomonas chitinilytica</name>
    <dbReference type="NCBI Taxonomy" id="398759"/>
    <lineage>
        <taxon>Bacteria</taxon>
        <taxon>Bacillati</taxon>
        <taxon>Actinomycetota</taxon>
        <taxon>Actinomycetes</taxon>
        <taxon>Micrococcales</taxon>
        <taxon>Cellulomonadaceae</taxon>
        <taxon>Cellulomonas</taxon>
    </lineage>
</organism>